<feature type="region of interest" description="Disordered" evidence="1">
    <location>
        <begin position="49"/>
        <end position="79"/>
    </location>
</feature>
<comment type="caution">
    <text evidence="2">The sequence shown here is derived from an EMBL/GenBank/DDBJ whole genome shotgun (WGS) entry which is preliminary data.</text>
</comment>
<sequence>MFRVECRPHSKPLLRIRPLVSQLKTRRSCRCCCCRLSLDVKTPIDFLPGGRKVPSPQPLSSFPRRTPSTASKMDDKNTPSMSATKILEEMVLTNGWMSEDEAQKATSEDLAKCVKSGIERLQEEEQKRSDEFMRANYDRFNALANARFAKKLSVHFYEEVCATASNPERILPPPGIDCTSNARAGNSVPWTPPAEWKHLFENLKP</sequence>
<gene>
    <name evidence="2" type="ORF">SEMRO_249_G098650.1</name>
</gene>
<dbReference type="AlphaFoldDB" id="A0A9N8H8R5"/>
<dbReference type="EMBL" id="CAICTM010000248">
    <property type="protein sequence ID" value="CAB9505958.1"/>
    <property type="molecule type" value="Genomic_DNA"/>
</dbReference>
<name>A0A9N8H8R5_9STRA</name>
<keyword evidence="3" id="KW-1185">Reference proteome</keyword>
<protein>
    <submittedName>
        <fullName evidence="2">Uncharacterized protein</fullName>
    </submittedName>
</protein>
<evidence type="ECO:0000256" key="1">
    <source>
        <dbReference type="SAM" id="MobiDB-lite"/>
    </source>
</evidence>
<organism evidence="2 3">
    <name type="scientific">Seminavis robusta</name>
    <dbReference type="NCBI Taxonomy" id="568900"/>
    <lineage>
        <taxon>Eukaryota</taxon>
        <taxon>Sar</taxon>
        <taxon>Stramenopiles</taxon>
        <taxon>Ochrophyta</taxon>
        <taxon>Bacillariophyta</taxon>
        <taxon>Bacillariophyceae</taxon>
        <taxon>Bacillariophycidae</taxon>
        <taxon>Naviculales</taxon>
        <taxon>Naviculaceae</taxon>
        <taxon>Seminavis</taxon>
    </lineage>
</organism>
<accession>A0A9N8H8R5</accession>
<proteinExistence type="predicted"/>
<evidence type="ECO:0000313" key="3">
    <source>
        <dbReference type="Proteomes" id="UP001153069"/>
    </source>
</evidence>
<dbReference type="Proteomes" id="UP001153069">
    <property type="component" value="Unassembled WGS sequence"/>
</dbReference>
<reference evidence="2" key="1">
    <citation type="submission" date="2020-06" db="EMBL/GenBank/DDBJ databases">
        <authorList>
            <consortium name="Plant Systems Biology data submission"/>
        </authorList>
    </citation>
    <scope>NUCLEOTIDE SEQUENCE</scope>
    <source>
        <strain evidence="2">D6</strain>
    </source>
</reference>
<evidence type="ECO:0000313" key="2">
    <source>
        <dbReference type="EMBL" id="CAB9505958.1"/>
    </source>
</evidence>